<dbReference type="Proteomes" id="UP000524321">
    <property type="component" value="Unassembled WGS sequence"/>
</dbReference>
<feature type="non-terminal residue" evidence="1">
    <location>
        <position position="1"/>
    </location>
</feature>
<accession>A0A7Y6UC17</accession>
<gene>
    <name evidence="1" type="ORF">HUV05_25135</name>
</gene>
<protein>
    <submittedName>
        <fullName evidence="1">Uncharacterized protein</fullName>
    </submittedName>
</protein>
<dbReference type="EMBL" id="JABWDJ010000795">
    <property type="protein sequence ID" value="NVB76721.1"/>
    <property type="molecule type" value="Genomic_DNA"/>
</dbReference>
<name>A0A7Y6UC17_PHOVU</name>
<dbReference type="AlphaFoldDB" id="A0A7Y6UC17"/>
<reference evidence="1 2" key="2">
    <citation type="submission" date="2020-07" db="EMBL/GenBank/DDBJ databases">
        <title>Bacterial metabolism rescues the inhibition of intestinal drug absorption by food and drug additives.</title>
        <authorList>
            <person name="Zou L."/>
            <person name="Spanogiannopoulos P."/>
            <person name="Chien H.-C."/>
            <person name="Pieper L.M."/>
            <person name="Cai W."/>
            <person name="Khuri N."/>
            <person name="Pottel J."/>
            <person name="Vora B."/>
            <person name="Ni Z."/>
            <person name="Tsakalozou E."/>
            <person name="Zhang W."/>
            <person name="Shoichet B.K."/>
            <person name="Giacomini K.M."/>
            <person name="Turnbaugh P.J."/>
        </authorList>
    </citation>
    <scope>NUCLEOTIDE SEQUENCE [LARGE SCALE GENOMIC DNA]</scope>
    <source>
        <strain evidence="1 2">B33</strain>
    </source>
</reference>
<dbReference type="InterPro" id="IPR052933">
    <property type="entry name" value="DNA_Protect_Modify"/>
</dbReference>
<organism evidence="1 2">
    <name type="scientific">Phocaeicola vulgatus</name>
    <name type="common">Bacteroides vulgatus</name>
    <dbReference type="NCBI Taxonomy" id="821"/>
    <lineage>
        <taxon>Bacteria</taxon>
        <taxon>Pseudomonadati</taxon>
        <taxon>Bacteroidota</taxon>
        <taxon>Bacteroidia</taxon>
        <taxon>Bacteroidales</taxon>
        <taxon>Bacteroidaceae</taxon>
        <taxon>Phocaeicola</taxon>
    </lineage>
</organism>
<dbReference type="PANTHER" id="PTHR41313">
    <property type="entry name" value="ADENINE-SPECIFIC METHYLTRANSFERASE"/>
    <property type="match status" value="1"/>
</dbReference>
<comment type="caution">
    <text evidence="1">The sequence shown here is derived from an EMBL/GenBank/DDBJ whole genome shotgun (WGS) entry which is preliminary data.</text>
</comment>
<evidence type="ECO:0000313" key="2">
    <source>
        <dbReference type="Proteomes" id="UP000524321"/>
    </source>
</evidence>
<evidence type="ECO:0000313" key="1">
    <source>
        <dbReference type="EMBL" id="NVB76721.1"/>
    </source>
</evidence>
<proteinExistence type="predicted"/>
<dbReference type="RefSeq" id="WP_176351049.1">
    <property type="nucleotide sequence ID" value="NZ_JABWDJ010000795.1"/>
</dbReference>
<feature type="non-terminal residue" evidence="1">
    <location>
        <position position="92"/>
    </location>
</feature>
<sequence length="92" mass="10767">FNLGERWIPMSVYEEFAGYLFETKAHIHYTESIDEFSVSFESTNANITDRYYVKGEKRGYYGNDLLKHALHNTVPDITKTIQDKEGNDIKVR</sequence>
<dbReference type="PANTHER" id="PTHR41313:SF1">
    <property type="entry name" value="DNA METHYLASE ADENINE-SPECIFIC DOMAIN-CONTAINING PROTEIN"/>
    <property type="match status" value="1"/>
</dbReference>
<reference evidence="1 2" key="1">
    <citation type="submission" date="2020-04" db="EMBL/GenBank/DDBJ databases">
        <authorList>
            <person name="Pieper L."/>
        </authorList>
    </citation>
    <scope>NUCLEOTIDE SEQUENCE [LARGE SCALE GENOMIC DNA]</scope>
    <source>
        <strain evidence="1 2">B33</strain>
    </source>
</reference>